<dbReference type="RefSeq" id="WP_036984116.1">
    <property type="nucleotide sequence ID" value="NZ_BLAX01000001.1"/>
</dbReference>
<dbReference type="AlphaFoldDB" id="A0A5M4AZ22"/>
<dbReference type="PIRSF" id="PIRSF006250">
    <property type="entry name" value="NadC_ModD"/>
    <property type="match status" value="1"/>
</dbReference>
<dbReference type="PANTHER" id="PTHR32179">
    <property type="entry name" value="NICOTINATE-NUCLEOTIDE PYROPHOSPHORYLASE [CARBOXYLATING]"/>
    <property type="match status" value="1"/>
</dbReference>
<dbReference type="FunFam" id="3.20.20.70:FF:000030">
    <property type="entry name" value="Nicotinate-nucleotide pyrophosphorylase, carboxylating"/>
    <property type="match status" value="1"/>
</dbReference>
<evidence type="ECO:0000256" key="8">
    <source>
        <dbReference type="ARBA" id="ARBA00022679"/>
    </source>
</evidence>
<dbReference type="GO" id="GO:0005737">
    <property type="term" value="C:cytoplasm"/>
    <property type="evidence" value="ECO:0007669"/>
    <property type="project" value="TreeGrafter"/>
</dbReference>
<dbReference type="UniPathway" id="UPA00253">
    <property type="reaction ID" value="UER00331"/>
</dbReference>
<dbReference type="InterPro" id="IPR027277">
    <property type="entry name" value="NadC/ModD"/>
</dbReference>
<feature type="domain" description="Quinolinate phosphoribosyl transferase N-terminal" evidence="15">
    <location>
        <begin position="25"/>
        <end position="110"/>
    </location>
</feature>
<dbReference type="FunFam" id="3.90.1170.20:FF:000001">
    <property type="entry name" value="Nicotinate-nucleotide diphosphorylase (Carboxylating)"/>
    <property type="match status" value="1"/>
</dbReference>
<feature type="binding site" evidence="13">
    <location>
        <begin position="133"/>
        <end position="135"/>
    </location>
    <ligand>
        <name>substrate</name>
    </ligand>
</feature>
<feature type="binding site" evidence="13">
    <location>
        <position position="157"/>
    </location>
    <ligand>
        <name>substrate</name>
    </ligand>
</feature>
<dbReference type="EMBL" id="BLAX01000001">
    <property type="protein sequence ID" value="GET33149.1"/>
    <property type="molecule type" value="Genomic_DNA"/>
</dbReference>
<keyword evidence="7 12" id="KW-0328">Glycosyltransferase</keyword>
<dbReference type="GO" id="GO:0009435">
    <property type="term" value="P:NAD+ biosynthetic process"/>
    <property type="evidence" value="ECO:0007669"/>
    <property type="project" value="UniProtKB-UniPathway"/>
</dbReference>
<feature type="binding site" evidence="13">
    <location>
        <position position="218"/>
    </location>
    <ligand>
        <name>substrate</name>
    </ligand>
</feature>
<dbReference type="SUPFAM" id="SSF54675">
    <property type="entry name" value="Nicotinate/Quinolinate PRTase N-terminal domain-like"/>
    <property type="match status" value="1"/>
</dbReference>
<organism evidence="16 17">
    <name type="scientific">Prolixibacter bellariivorans</name>
    <dbReference type="NCBI Taxonomy" id="314319"/>
    <lineage>
        <taxon>Bacteria</taxon>
        <taxon>Pseudomonadati</taxon>
        <taxon>Bacteroidota</taxon>
        <taxon>Bacteroidia</taxon>
        <taxon>Marinilabiliales</taxon>
        <taxon>Prolixibacteraceae</taxon>
        <taxon>Prolixibacter</taxon>
    </lineage>
</organism>
<evidence type="ECO:0000313" key="16">
    <source>
        <dbReference type="EMBL" id="GET33149.1"/>
    </source>
</evidence>
<evidence type="ECO:0000313" key="17">
    <source>
        <dbReference type="Proteomes" id="UP000391834"/>
    </source>
</evidence>
<dbReference type="Gene3D" id="3.20.20.70">
    <property type="entry name" value="Aldolase class I"/>
    <property type="match status" value="1"/>
</dbReference>
<feature type="binding site" evidence="13">
    <location>
        <begin position="241"/>
        <end position="243"/>
    </location>
    <ligand>
        <name>substrate</name>
    </ligand>
</feature>
<dbReference type="PANTHER" id="PTHR32179:SF3">
    <property type="entry name" value="NICOTINATE-NUCLEOTIDE PYROPHOSPHORYLASE [CARBOXYLATING]"/>
    <property type="match status" value="1"/>
</dbReference>
<evidence type="ECO:0000256" key="3">
    <source>
        <dbReference type="ARBA" id="ARBA00009400"/>
    </source>
</evidence>
<comment type="function">
    <text evidence="1">Involved in the catabolism of quinolinic acid (QA).</text>
</comment>
<dbReference type="NCBIfam" id="TIGR00078">
    <property type="entry name" value="nadC"/>
    <property type="match status" value="1"/>
</dbReference>
<evidence type="ECO:0000256" key="2">
    <source>
        <dbReference type="ARBA" id="ARBA00004893"/>
    </source>
</evidence>
<dbReference type="GO" id="GO:0004514">
    <property type="term" value="F:nicotinate-nucleotide diphosphorylase (carboxylating) activity"/>
    <property type="evidence" value="ECO:0007669"/>
    <property type="project" value="UniProtKB-EC"/>
</dbReference>
<evidence type="ECO:0000256" key="6">
    <source>
        <dbReference type="ARBA" id="ARBA00022642"/>
    </source>
</evidence>
<keyword evidence="6" id="KW-0662">Pyridine nucleotide biosynthesis</keyword>
<evidence type="ECO:0000256" key="9">
    <source>
        <dbReference type="ARBA" id="ARBA00033102"/>
    </source>
</evidence>
<proteinExistence type="inferred from homology"/>
<dbReference type="InterPro" id="IPR004393">
    <property type="entry name" value="NadC"/>
</dbReference>
<evidence type="ECO:0000256" key="10">
    <source>
        <dbReference type="ARBA" id="ARBA00047445"/>
    </source>
</evidence>
<comment type="pathway">
    <text evidence="2">Cofactor biosynthesis; NAD(+) biosynthesis; nicotinate D-ribonucleotide from quinolinate: step 1/1.</text>
</comment>
<dbReference type="OrthoDB" id="9782546at2"/>
<evidence type="ECO:0000259" key="14">
    <source>
        <dbReference type="Pfam" id="PF01729"/>
    </source>
</evidence>
<feature type="binding site" evidence="13">
    <location>
        <begin position="262"/>
        <end position="264"/>
    </location>
    <ligand>
        <name>substrate</name>
    </ligand>
</feature>
<accession>A0A5M4AZ22</accession>
<dbReference type="Proteomes" id="UP000391834">
    <property type="component" value="Unassembled WGS sequence"/>
</dbReference>
<dbReference type="Pfam" id="PF01729">
    <property type="entry name" value="QRPTase_C"/>
    <property type="match status" value="1"/>
</dbReference>
<keyword evidence="8 12" id="KW-0808">Transferase</keyword>
<evidence type="ECO:0000256" key="12">
    <source>
        <dbReference type="PIRNR" id="PIRNR006250"/>
    </source>
</evidence>
<keyword evidence="17" id="KW-1185">Reference proteome</keyword>
<dbReference type="InterPro" id="IPR013785">
    <property type="entry name" value="Aldolase_TIM"/>
</dbReference>
<dbReference type="GO" id="GO:0034213">
    <property type="term" value="P:quinolinate catabolic process"/>
    <property type="evidence" value="ECO:0007669"/>
    <property type="project" value="TreeGrafter"/>
</dbReference>
<feature type="binding site" evidence="13">
    <location>
        <position position="100"/>
    </location>
    <ligand>
        <name>substrate</name>
    </ligand>
</feature>
<evidence type="ECO:0000256" key="5">
    <source>
        <dbReference type="ARBA" id="ARBA00011944"/>
    </source>
</evidence>
<dbReference type="SUPFAM" id="SSF51690">
    <property type="entry name" value="Nicotinate/Quinolinate PRTase C-terminal domain-like"/>
    <property type="match status" value="1"/>
</dbReference>
<comment type="catalytic activity">
    <reaction evidence="10">
        <text>nicotinate beta-D-ribonucleotide + CO2 + diphosphate = quinolinate + 5-phospho-alpha-D-ribose 1-diphosphate + 2 H(+)</text>
        <dbReference type="Rhea" id="RHEA:12733"/>
        <dbReference type="ChEBI" id="CHEBI:15378"/>
        <dbReference type="ChEBI" id="CHEBI:16526"/>
        <dbReference type="ChEBI" id="CHEBI:29959"/>
        <dbReference type="ChEBI" id="CHEBI:33019"/>
        <dbReference type="ChEBI" id="CHEBI:57502"/>
        <dbReference type="ChEBI" id="CHEBI:58017"/>
        <dbReference type="EC" id="2.4.2.19"/>
    </reaction>
</comment>
<comment type="caution">
    <text evidence="16">The sequence shown here is derived from an EMBL/GenBank/DDBJ whole genome shotgun (WGS) entry which is preliminary data.</text>
</comment>
<feature type="binding site" evidence="13">
    <location>
        <position position="197"/>
    </location>
    <ligand>
        <name>substrate</name>
    </ligand>
</feature>
<dbReference type="Pfam" id="PF02749">
    <property type="entry name" value="QRPTase_N"/>
    <property type="match status" value="1"/>
</dbReference>
<evidence type="ECO:0000256" key="4">
    <source>
        <dbReference type="ARBA" id="ARBA00011218"/>
    </source>
</evidence>
<evidence type="ECO:0000256" key="13">
    <source>
        <dbReference type="PIRSR" id="PIRSR006250-1"/>
    </source>
</evidence>
<dbReference type="InterPro" id="IPR037128">
    <property type="entry name" value="Quinolinate_PRibosylTase_N_sf"/>
</dbReference>
<evidence type="ECO:0000256" key="11">
    <source>
        <dbReference type="ARBA" id="ARBA00069173"/>
    </source>
</evidence>
<evidence type="ECO:0000256" key="1">
    <source>
        <dbReference type="ARBA" id="ARBA00003237"/>
    </source>
</evidence>
<name>A0A5M4AZ22_9BACT</name>
<evidence type="ECO:0000259" key="15">
    <source>
        <dbReference type="Pfam" id="PF02749"/>
    </source>
</evidence>
<feature type="binding site" evidence="13">
    <location>
        <position position="167"/>
    </location>
    <ligand>
        <name>substrate</name>
    </ligand>
</feature>
<dbReference type="EC" id="2.4.2.19" evidence="5"/>
<comment type="subunit">
    <text evidence="4">Hexamer formed by 3 homodimers.</text>
</comment>
<evidence type="ECO:0000256" key="7">
    <source>
        <dbReference type="ARBA" id="ARBA00022676"/>
    </source>
</evidence>
<dbReference type="InterPro" id="IPR002638">
    <property type="entry name" value="Quinolinate_PRibosylTrfase_C"/>
</dbReference>
<dbReference type="InterPro" id="IPR022412">
    <property type="entry name" value="Quinolinate_PRibosylTrfase_N"/>
</dbReference>
<dbReference type="InterPro" id="IPR036068">
    <property type="entry name" value="Nicotinate_pribotase-like_C"/>
</dbReference>
<dbReference type="Gene3D" id="3.90.1170.20">
    <property type="entry name" value="Quinolinate phosphoribosyl transferase, N-terminal domain"/>
    <property type="match status" value="1"/>
</dbReference>
<gene>
    <name evidence="16" type="ORF">PbJCM13498_20120</name>
</gene>
<dbReference type="CDD" id="cd01572">
    <property type="entry name" value="QPRTase"/>
    <property type="match status" value="1"/>
</dbReference>
<feature type="domain" description="Quinolinate phosphoribosyl transferase C-terminal" evidence="14">
    <location>
        <begin position="112"/>
        <end position="276"/>
    </location>
</feature>
<sequence>MSTLNFDVIDPIIEYALKEDIADGDITTNAVIPGEMKTTATMTAKADGVVAGLPVAERVFRKLNPDIEWTTYIEDGSIVKKGDVLVQVKGSFRALLTGERLALNFLQRMSGIATETSRYVKAIQEYNTEILDTRKTVPGLRLLDKYAVKMGGGTNHRIGLYDMVMIKDNHIKVAGGITEAVKAIRPTIAAGVKIEVETTNLNEVEEAIAAGADIIMLDNMDNETMKRGVELVNGRAKVEASGNMTLERVKEVAATGVDFISIGALTHSVKALDISMNIDVTLK</sequence>
<protein>
    <recommendedName>
        <fullName evidence="11">Probable nicotinate-nucleotide pyrophosphorylase [carboxylating]</fullName>
        <ecNumber evidence="5">2.4.2.19</ecNumber>
    </recommendedName>
    <alternativeName>
        <fullName evidence="9">Quinolinate phosphoribosyltransferase [decarboxylating]</fullName>
    </alternativeName>
</protein>
<reference evidence="16 17" key="1">
    <citation type="submission" date="2019-10" db="EMBL/GenBank/DDBJ databases">
        <title>Prolixibacter strains distinguished by the presence of nitrate reductase genes were adept at nitrate-dependent anaerobic corrosion of metallic iron and carbon steel.</title>
        <authorList>
            <person name="Iino T."/>
            <person name="Shono N."/>
            <person name="Ito K."/>
            <person name="Nakamura R."/>
            <person name="Sueoka K."/>
            <person name="Harayama S."/>
            <person name="Ohkuma M."/>
        </authorList>
    </citation>
    <scope>NUCLEOTIDE SEQUENCE [LARGE SCALE GENOMIC DNA]</scope>
    <source>
        <strain evidence="16 17">JCM 13498</strain>
    </source>
</reference>
<comment type="similarity">
    <text evidence="3 12">Belongs to the NadC/ModD family.</text>
</comment>